<dbReference type="EMBL" id="FRAH01000090">
    <property type="protein sequence ID" value="SHL30315.1"/>
    <property type="molecule type" value="Genomic_DNA"/>
</dbReference>
<proteinExistence type="predicted"/>
<sequence length="457" mass="53187">MNLWIQKESDLEPTGNWEDSYIFTINREKYSTIYSNITTIWYHMDQMIIEPIYEDLFIIGLSIFAADKRVSRRIFRDCWTREISISIPVIEYEKWNNTVKKWESLLGFLTGDHWKISFRKTDKVFSYRKNKNRKHINVKNCDCVSLFSGGLDSFCGAIKLLQEGKSPCFVGHNEYPKLREKQSKFVTGFKQEYSGQYMEFISFSANSRAPRKKDGSYLKKSENTSRGRSLLFICTALSIAGIIGETTPVYIPENGFIGLNLPLTQSRIGTCSTRTTHPHFLRMFKEILFLVGIKNKVINFFAYLTKREIVSSVKDTKIFKQFYSETISCSHPCIARWNEKGSTYYPINCGYCYPCLIRKSSLLDVENATNEYTYATTGLDFLIKYEETEKINDLVAVLNAVYESKKMSDGELKRKIRHAGNLHTEEIEKYVRLYRLTINDLCELFLRDKSLYKILGV</sequence>
<dbReference type="OrthoDB" id="9789567at2"/>
<gene>
    <name evidence="1" type="ORF">SAMN02745138_03226</name>
</gene>
<dbReference type="AlphaFoldDB" id="A0A1M6ZJ15"/>
<dbReference type="NCBIfam" id="NF041925">
    <property type="entry name" value="QatC"/>
    <property type="match status" value="1"/>
</dbReference>
<dbReference type="RefSeq" id="WP_072853481.1">
    <property type="nucleotide sequence ID" value="NZ_FRAH01000090.1"/>
</dbReference>
<keyword evidence="2" id="KW-1185">Reference proteome</keyword>
<reference evidence="1 2" key="1">
    <citation type="submission" date="2016-11" db="EMBL/GenBank/DDBJ databases">
        <authorList>
            <person name="Jaros S."/>
            <person name="Januszkiewicz K."/>
            <person name="Wedrychowicz H."/>
        </authorList>
    </citation>
    <scope>NUCLEOTIDE SEQUENCE [LARGE SCALE GENOMIC DNA]</scope>
    <source>
        <strain evidence="1 2">DSM 14214</strain>
    </source>
</reference>
<protein>
    <recommendedName>
        <fullName evidence="3">7-cyano-7-deazaguanine synthase (Queuosine biosynthesis)</fullName>
    </recommendedName>
</protein>
<evidence type="ECO:0000313" key="2">
    <source>
        <dbReference type="Proteomes" id="UP000183975"/>
    </source>
</evidence>
<name>A0A1M6ZJ15_9FIRM</name>
<dbReference type="Gene3D" id="3.40.50.620">
    <property type="entry name" value="HUPs"/>
    <property type="match status" value="1"/>
</dbReference>
<dbReference type="InterPro" id="IPR049676">
    <property type="entry name" value="QatC"/>
</dbReference>
<organism evidence="1 2">
    <name type="scientific">Anaerotignum lactatifermentans DSM 14214</name>
    <dbReference type="NCBI Taxonomy" id="1121323"/>
    <lineage>
        <taxon>Bacteria</taxon>
        <taxon>Bacillati</taxon>
        <taxon>Bacillota</taxon>
        <taxon>Clostridia</taxon>
        <taxon>Lachnospirales</taxon>
        <taxon>Anaerotignaceae</taxon>
        <taxon>Anaerotignum</taxon>
    </lineage>
</organism>
<evidence type="ECO:0000313" key="1">
    <source>
        <dbReference type="EMBL" id="SHL30315.1"/>
    </source>
</evidence>
<evidence type="ECO:0008006" key="3">
    <source>
        <dbReference type="Google" id="ProtNLM"/>
    </source>
</evidence>
<accession>A0A1M6ZJ15</accession>
<dbReference type="InterPro" id="IPR014729">
    <property type="entry name" value="Rossmann-like_a/b/a_fold"/>
</dbReference>
<dbReference type="Proteomes" id="UP000183975">
    <property type="component" value="Unassembled WGS sequence"/>
</dbReference>